<accession>A0A4R1YXE4</accession>
<dbReference type="AlphaFoldDB" id="A0A4R1YXE4"/>
<feature type="domain" description="MmeI-like N-terminal" evidence="1">
    <location>
        <begin position="1"/>
        <end position="159"/>
    </location>
</feature>
<dbReference type="Pfam" id="PF20464">
    <property type="entry name" value="MmeI_N"/>
    <property type="match status" value="1"/>
</dbReference>
<dbReference type="InterPro" id="IPR046819">
    <property type="entry name" value="MmeI_hel"/>
</dbReference>
<evidence type="ECO:0000313" key="3">
    <source>
        <dbReference type="EMBL" id="TCM85443.1"/>
    </source>
</evidence>
<protein>
    <submittedName>
        <fullName evidence="3">Uncharacterized protein</fullName>
    </submittedName>
</protein>
<reference evidence="3 4" key="1">
    <citation type="submission" date="2019-03" db="EMBL/GenBank/DDBJ databases">
        <title>Genomic Encyclopedia of Type Strains, Phase IV (KMG-IV): sequencing the most valuable type-strain genomes for metagenomic binning, comparative biology and taxonomic classification.</title>
        <authorList>
            <person name="Goeker M."/>
        </authorList>
    </citation>
    <scope>NUCLEOTIDE SEQUENCE [LARGE SCALE GENOMIC DNA]</scope>
    <source>
        <strain evidence="3 4">DSM 21153</strain>
    </source>
</reference>
<evidence type="ECO:0000259" key="1">
    <source>
        <dbReference type="Pfam" id="PF20464"/>
    </source>
</evidence>
<evidence type="ECO:0000313" key="4">
    <source>
        <dbReference type="Proteomes" id="UP000295277"/>
    </source>
</evidence>
<organism evidence="3 4">
    <name type="scientific">Rhodovulum steppense</name>
    <dbReference type="NCBI Taxonomy" id="540251"/>
    <lineage>
        <taxon>Bacteria</taxon>
        <taxon>Pseudomonadati</taxon>
        <taxon>Pseudomonadota</taxon>
        <taxon>Alphaproteobacteria</taxon>
        <taxon>Rhodobacterales</taxon>
        <taxon>Paracoccaceae</taxon>
        <taxon>Rhodovulum</taxon>
    </lineage>
</organism>
<keyword evidence="4" id="KW-1185">Reference proteome</keyword>
<sequence>MNAVEIEQAVSELAEQPFDAAEFPYAFLMAFGNKDTTIKRLRTGASNKSDLGGVLQTNNIHLATCAPGDIAATLTALRDSPATTRAKSKFILATDGIDLEAEDITTGETIACRYTDFPDHSGFFLQLADISMVKQIRERAFDIRATSRLNRLYVELIKDNPDWGSADKRYDMNHFMARLIFCFFAEDTDIFVSDNLFTATID</sequence>
<dbReference type="EMBL" id="SLVM01000007">
    <property type="protein sequence ID" value="TCM85443.1"/>
    <property type="molecule type" value="Genomic_DNA"/>
</dbReference>
<dbReference type="InterPro" id="IPR046817">
    <property type="entry name" value="MmeI_N"/>
</dbReference>
<dbReference type="Pfam" id="PF20465">
    <property type="entry name" value="MmeI_hel"/>
    <property type="match status" value="1"/>
</dbReference>
<gene>
    <name evidence="3" type="ORF">EV216_10717</name>
</gene>
<proteinExistence type="predicted"/>
<comment type="caution">
    <text evidence="3">The sequence shown here is derived from an EMBL/GenBank/DDBJ whole genome shotgun (WGS) entry which is preliminary data.</text>
</comment>
<dbReference type="Proteomes" id="UP000295277">
    <property type="component" value="Unassembled WGS sequence"/>
</dbReference>
<feature type="domain" description="MmeI-like helicase spacer" evidence="2">
    <location>
        <begin position="171"/>
        <end position="201"/>
    </location>
</feature>
<evidence type="ECO:0000259" key="2">
    <source>
        <dbReference type="Pfam" id="PF20465"/>
    </source>
</evidence>
<name>A0A4R1YXE4_9RHOB</name>